<proteinExistence type="predicted"/>
<comment type="caution">
    <text evidence="3">The sequence shown here is derived from an EMBL/GenBank/DDBJ whole genome shotgun (WGS) entry which is preliminary data.</text>
</comment>
<dbReference type="SUPFAM" id="SSF52317">
    <property type="entry name" value="Class I glutamine amidotransferase-like"/>
    <property type="match status" value="1"/>
</dbReference>
<keyword evidence="1" id="KW-0315">Glutamine amidotransferase</keyword>
<dbReference type="Pfam" id="PF00117">
    <property type="entry name" value="GATase"/>
    <property type="match status" value="1"/>
</dbReference>
<protein>
    <submittedName>
        <fullName evidence="3">Aminodeoxychorismate/anthranilate synthase component II</fullName>
    </submittedName>
</protein>
<dbReference type="CDD" id="cd01743">
    <property type="entry name" value="GATase1_Anthranilate_Synthase"/>
    <property type="match status" value="1"/>
</dbReference>
<gene>
    <name evidence="3" type="ORF">NC998_05155</name>
</gene>
<reference evidence="3 4" key="1">
    <citation type="submission" date="2022-04" db="EMBL/GenBank/DDBJ databases">
        <title>Positive selection, recombination, and allopatry shape intraspecific diversity of widespread and dominant cyanobacteria.</title>
        <authorList>
            <person name="Wei J."/>
            <person name="Shu W."/>
            <person name="Hu C."/>
        </authorList>
    </citation>
    <scope>NUCLEOTIDE SEQUENCE [LARGE SCALE GENOMIC DNA]</scope>
    <source>
        <strain evidence="3 4">GB2-A4</strain>
    </source>
</reference>
<dbReference type="EMBL" id="JAMPKM010000002">
    <property type="protein sequence ID" value="MEP0816481.1"/>
    <property type="molecule type" value="Genomic_DNA"/>
</dbReference>
<dbReference type="PRINTS" id="PR00097">
    <property type="entry name" value="ANTSNTHASEII"/>
</dbReference>
<dbReference type="PRINTS" id="PR00096">
    <property type="entry name" value="GATASE"/>
</dbReference>
<dbReference type="InterPro" id="IPR029062">
    <property type="entry name" value="Class_I_gatase-like"/>
</dbReference>
<dbReference type="PRINTS" id="PR00099">
    <property type="entry name" value="CPSGATASE"/>
</dbReference>
<feature type="domain" description="Glutamine amidotransferase" evidence="2">
    <location>
        <begin position="3"/>
        <end position="193"/>
    </location>
</feature>
<evidence type="ECO:0000313" key="4">
    <source>
        <dbReference type="Proteomes" id="UP001464891"/>
    </source>
</evidence>
<dbReference type="InterPro" id="IPR017926">
    <property type="entry name" value="GATASE"/>
</dbReference>
<accession>A0ABV0J3X5</accession>
<dbReference type="PROSITE" id="PS51273">
    <property type="entry name" value="GATASE_TYPE_1"/>
    <property type="match status" value="1"/>
</dbReference>
<dbReference type="InterPro" id="IPR050472">
    <property type="entry name" value="Anth_synth/Amidotransfase"/>
</dbReference>
<dbReference type="NCBIfam" id="TIGR00566">
    <property type="entry name" value="trpG_papA"/>
    <property type="match status" value="1"/>
</dbReference>
<name>A0ABV0J3X5_9CYAN</name>
<evidence type="ECO:0000259" key="2">
    <source>
        <dbReference type="Pfam" id="PF00117"/>
    </source>
</evidence>
<sequence>MILVIDNYDSFTYNLVQYLGELGAELPVAAEVQVYRNDKISLEQVQQLQPDAVVISPGPGRPEDAGVSLELIRQLGPTLPILGVCLGHQSIGQVFGGNIVRAPELMHGKTSQVHHTGLGVFRGLENPLTATRYHSLVIEPQTCPDTLEVTAWVDDGTIMGVRHRNYPHIEGVQFHPESILTNSGKQLLRNFLLSVGDRQLALSH</sequence>
<dbReference type="PANTHER" id="PTHR43418:SF4">
    <property type="entry name" value="MULTIFUNCTIONAL TRYPTOPHAN BIOSYNTHESIS PROTEIN"/>
    <property type="match status" value="1"/>
</dbReference>
<keyword evidence="4" id="KW-1185">Reference proteome</keyword>
<dbReference type="RefSeq" id="WP_190433863.1">
    <property type="nucleotide sequence ID" value="NZ_JAMPKM010000002.1"/>
</dbReference>
<organism evidence="3 4">
    <name type="scientific">Trichocoleus desertorum GB2-A4</name>
    <dbReference type="NCBI Taxonomy" id="2933944"/>
    <lineage>
        <taxon>Bacteria</taxon>
        <taxon>Bacillati</taxon>
        <taxon>Cyanobacteriota</taxon>
        <taxon>Cyanophyceae</taxon>
        <taxon>Leptolyngbyales</taxon>
        <taxon>Trichocoleusaceae</taxon>
        <taxon>Trichocoleus</taxon>
    </lineage>
</organism>
<dbReference type="InterPro" id="IPR006221">
    <property type="entry name" value="TrpG/PapA_dom"/>
</dbReference>
<dbReference type="Proteomes" id="UP001464891">
    <property type="component" value="Unassembled WGS sequence"/>
</dbReference>
<evidence type="ECO:0000313" key="3">
    <source>
        <dbReference type="EMBL" id="MEP0816481.1"/>
    </source>
</evidence>
<dbReference type="Gene3D" id="3.40.50.880">
    <property type="match status" value="1"/>
</dbReference>
<evidence type="ECO:0000256" key="1">
    <source>
        <dbReference type="ARBA" id="ARBA00022962"/>
    </source>
</evidence>
<dbReference type="PANTHER" id="PTHR43418">
    <property type="entry name" value="MULTIFUNCTIONAL TRYPTOPHAN BIOSYNTHESIS PROTEIN-RELATED"/>
    <property type="match status" value="1"/>
</dbReference>